<accession>A0A7C9P5P7</accession>
<organism evidence="1">
    <name type="scientific">Muribaculaceae bacterium Z82</name>
    <dbReference type="NCBI Taxonomy" id="2304548"/>
    <lineage>
        <taxon>Bacteria</taxon>
        <taxon>Pseudomonadati</taxon>
        <taxon>Bacteroidota</taxon>
        <taxon>Bacteroidia</taxon>
        <taxon>Bacteroidales</taxon>
        <taxon>Muribaculaceae</taxon>
    </lineage>
</organism>
<dbReference type="EMBL" id="QWKH01000052">
    <property type="protein sequence ID" value="NBI34871.1"/>
    <property type="molecule type" value="Genomic_DNA"/>
</dbReference>
<comment type="caution">
    <text evidence="1">The sequence shown here is derived from an EMBL/GenBank/DDBJ whole genome shotgun (WGS) entry which is preliminary data.</text>
</comment>
<evidence type="ECO:0008006" key="2">
    <source>
        <dbReference type="Google" id="ProtNLM"/>
    </source>
</evidence>
<reference evidence="1" key="1">
    <citation type="submission" date="2018-08" db="EMBL/GenBank/DDBJ databases">
        <title>Murine metabolic-syndrome-specific gut microbial biobank.</title>
        <authorList>
            <person name="Liu C."/>
        </authorList>
    </citation>
    <scope>NUCLEOTIDE SEQUENCE [LARGE SCALE GENOMIC DNA]</scope>
    <source>
        <strain evidence="1">Z82</strain>
    </source>
</reference>
<proteinExistence type="predicted"/>
<sequence>MATATEVAAFLVNKGIETGRHVGPMELQRLIYLAQCESYRRRGIGIVDDAILAEAGGVVCTPVWRKYWLWGALRIQDRQAGGNRLDATDREIASQTLVRFGGIAPGRQIALVKAPGGPWDRTVRSSAILPAPIDFDGFDGACQ</sequence>
<dbReference type="AlphaFoldDB" id="A0A7C9P5P7"/>
<gene>
    <name evidence="1" type="ORF">D1639_07475</name>
</gene>
<evidence type="ECO:0000313" key="1">
    <source>
        <dbReference type="EMBL" id="NBI34871.1"/>
    </source>
</evidence>
<protein>
    <recommendedName>
        <fullName evidence="2">DUF4065 domain-containing protein</fullName>
    </recommendedName>
</protein>
<name>A0A7C9P5P7_9BACT</name>